<reference evidence="3 7" key="4">
    <citation type="submission" date="2020-05" db="EMBL/GenBank/DDBJ databases">
        <authorList>
            <person name="Petersen J."/>
            <person name="Sayavedra L."/>
        </authorList>
    </citation>
    <scope>NUCLEOTIDE SEQUENCE [LARGE SCALE GENOMIC DNA]</scope>
    <source>
        <strain evidence="3">B thermophilus SOXS</strain>
    </source>
</reference>
<name>A0A1J5U907_9GAMM</name>
<evidence type="ECO:0000313" key="7">
    <source>
        <dbReference type="Proteomes" id="UP000643672"/>
    </source>
</evidence>
<dbReference type="EMBL" id="CAESAQ020000024">
    <property type="protein sequence ID" value="CAB5496085.1"/>
    <property type="molecule type" value="Genomic_DNA"/>
</dbReference>
<dbReference type="EMBL" id="CP024634">
    <property type="protein sequence ID" value="AYQ56768.1"/>
    <property type="molecule type" value="Genomic_DNA"/>
</dbReference>
<keyword evidence="7" id="KW-1185">Reference proteome</keyword>
<evidence type="ECO:0000313" key="2">
    <source>
        <dbReference type="EMBL" id="AYQ56768.1"/>
    </source>
</evidence>
<dbReference type="Proteomes" id="UP000278334">
    <property type="component" value="Chromosome"/>
</dbReference>
<evidence type="ECO:0000313" key="3">
    <source>
        <dbReference type="EMBL" id="CAB5496085.1"/>
    </source>
</evidence>
<accession>A0A1J5U907</accession>
<evidence type="ECO:0000313" key="5">
    <source>
        <dbReference type="Proteomes" id="UP000182798"/>
    </source>
</evidence>
<dbReference type="GO" id="GO:0008237">
    <property type="term" value="F:metallopeptidase activity"/>
    <property type="evidence" value="ECO:0007669"/>
    <property type="project" value="InterPro"/>
</dbReference>
<dbReference type="Gene3D" id="3.40.390.10">
    <property type="entry name" value="Collagenase (Catalytic Domain)"/>
    <property type="match status" value="1"/>
</dbReference>
<evidence type="ECO:0000259" key="1">
    <source>
        <dbReference type="Pfam" id="PF20944"/>
    </source>
</evidence>
<reference evidence="5" key="1">
    <citation type="submission" date="2016-09" db="EMBL/GenBank/DDBJ databases">
        <title>Genome Sequence of Bathymodiolus thermophilus sulfur-oxidizing gill endosymbiont.</title>
        <authorList>
            <person name="Ponnudurai R."/>
            <person name="Kleiner M."/>
            <person name="Sayavedra L."/>
            <person name="Thuermer A."/>
            <person name="Felbeck H."/>
            <person name="Schlueter R."/>
            <person name="Schweder T."/>
            <person name="Markert S."/>
        </authorList>
    </citation>
    <scope>NUCLEOTIDE SEQUENCE [LARGE SCALE GENOMIC DNA]</scope>
    <source>
        <strain evidence="5">BAT/CrabSpa'14</strain>
    </source>
</reference>
<dbReference type="Pfam" id="PF20944">
    <property type="entry name" value="StcE_b-sandwich"/>
    <property type="match status" value="1"/>
</dbReference>
<feature type="domain" description="Metalloprotease StcE beta-sandwich" evidence="1">
    <location>
        <begin position="393"/>
        <end position="457"/>
    </location>
</feature>
<dbReference type="SUPFAM" id="SSF55486">
    <property type="entry name" value="Metalloproteases ('zincins'), catalytic domain"/>
    <property type="match status" value="1"/>
</dbReference>
<reference evidence="4" key="2">
    <citation type="journal article" date="2017" name="Stand. Genomic Sci.">
        <title>Genome sequence of the sulfur-oxidizing Bathymodiolus thermophilus gill endosymbiont.</title>
        <authorList>
            <person name="Ponnudurai R."/>
            <person name="Sayavedra L."/>
            <person name="Kleiner M."/>
            <person name="Heiden S.E."/>
            <person name="Thurmer A."/>
            <person name="Felbeck H."/>
            <person name="Schluter R."/>
            <person name="Sievert S.M."/>
            <person name="Daniel R."/>
            <person name="Schweder T."/>
            <person name="Markert S."/>
        </authorList>
    </citation>
    <scope>NUCLEOTIDE SEQUENCE</scope>
    <source>
        <strain evidence="4">BAT/CrabSpa'14</strain>
    </source>
</reference>
<sequence>MFGASFVCALDIQIKGEAMDKKILLFCVSFFCLSSVNALELPKNTHVIGERSLDLWFWKLDSSIDDQDDIENNVLKTISSVGTDVHVHAHWLGSDYENYQDFKNVIHKVSNSRNQVDEFASYIRSNYTDRVNNYHILMAEGEWGDSLGEALELVSRFAVVSDDMDYTAAHEMGHMLGAVHNQDTNWFSASIMYSSSIWLYGRQNKFWSSANKNIVKKTLEELKRFLYDKSISTRYSHFDGSTTNAKEYKGLSSDKGNKAIIYKLLVEKNTTYTIAITDANFDTYLYVYDKNGRQLDKNNDSNHFLIQCGWRCFLLPSDDNAFLRSRIDNQNFGSAKEVYIVVSGNKHDDHGNFSLNLSSYKTFIIEDNSTLRSLKNNAPKLKEYIDSNNKVWLKTRNGAWTENIVLPQGVNESKKVTLTVDSDWPVKVIFTINNVRKTRTVLRGQEISCVYTKDGWLVK</sequence>
<dbReference type="InterPro" id="IPR048990">
    <property type="entry name" value="StcE_b-sandwich"/>
</dbReference>
<dbReference type="Proteomes" id="UP000182798">
    <property type="component" value="Unassembled WGS sequence"/>
</dbReference>
<dbReference type="Gene3D" id="2.60.120.1230">
    <property type="match status" value="1"/>
</dbReference>
<evidence type="ECO:0000313" key="4">
    <source>
        <dbReference type="EMBL" id="OIR24865.1"/>
    </source>
</evidence>
<protein>
    <recommendedName>
        <fullName evidence="1">Metalloprotease StcE beta-sandwich domain-containing protein</fullName>
    </recommendedName>
</protein>
<organism evidence="4 5">
    <name type="scientific">Bathymodiolus thermophilus thioautotrophic gill symbiont</name>
    <dbReference type="NCBI Taxonomy" id="2360"/>
    <lineage>
        <taxon>Bacteria</taxon>
        <taxon>Pseudomonadati</taxon>
        <taxon>Pseudomonadota</taxon>
        <taxon>Gammaproteobacteria</taxon>
        <taxon>sulfur-oxidizing symbionts</taxon>
    </lineage>
</organism>
<dbReference type="EMBL" id="MIQH01000493">
    <property type="protein sequence ID" value="OIR24865.1"/>
    <property type="molecule type" value="Genomic_DNA"/>
</dbReference>
<evidence type="ECO:0000313" key="6">
    <source>
        <dbReference type="Proteomes" id="UP000278334"/>
    </source>
</evidence>
<dbReference type="InterPro" id="IPR024079">
    <property type="entry name" value="MetalloPept_cat_dom_sf"/>
</dbReference>
<reference evidence="2 6" key="3">
    <citation type="submission" date="2017-11" db="EMBL/GenBank/DDBJ databases">
        <title>Genome sequence of the bacterial symbiont EPR9N from a vent mussel Bathymodiolus thermophilus.</title>
        <authorList>
            <person name="Won Y.-J."/>
        </authorList>
    </citation>
    <scope>NUCLEOTIDE SEQUENCE [LARGE SCALE GENOMIC DNA]</scope>
    <source>
        <strain evidence="2 6">EPR9N</strain>
    </source>
</reference>
<dbReference type="Proteomes" id="UP000643672">
    <property type="component" value="Unassembled WGS sequence"/>
</dbReference>
<proteinExistence type="predicted"/>
<dbReference type="AlphaFoldDB" id="A0A1J5U907"/>
<gene>
    <name evidence="4" type="ORF">BGC33_04755</name>
    <name evidence="2" type="ORF">MS2017_1061</name>
    <name evidence="3" type="ORF">THERMOS_427</name>
</gene>
<dbReference type="KEGG" id="bthg:MS2017_1061"/>